<evidence type="ECO:0000256" key="4">
    <source>
        <dbReference type="ARBA" id="ARBA00023136"/>
    </source>
</evidence>
<evidence type="ECO:0000313" key="9">
    <source>
        <dbReference type="EMBL" id="KAK4182973.1"/>
    </source>
</evidence>
<evidence type="ECO:0000313" key="10">
    <source>
        <dbReference type="Proteomes" id="UP001302126"/>
    </source>
</evidence>
<feature type="compositionally biased region" description="Polar residues" evidence="6">
    <location>
        <begin position="295"/>
        <end position="309"/>
    </location>
</feature>
<dbReference type="InterPro" id="IPR049326">
    <property type="entry name" value="Rhodopsin_dom_fungi"/>
</dbReference>
<dbReference type="PANTHER" id="PTHR33048">
    <property type="entry name" value="PTH11-LIKE INTEGRAL MEMBRANE PROTEIN (AFU_ORTHOLOGUE AFUA_5G11245)"/>
    <property type="match status" value="1"/>
</dbReference>
<comment type="subcellular location">
    <subcellularLocation>
        <location evidence="1">Membrane</location>
        <topology evidence="1">Multi-pass membrane protein</topology>
    </subcellularLocation>
</comment>
<dbReference type="EMBL" id="MU864591">
    <property type="protein sequence ID" value="KAK4182973.1"/>
    <property type="molecule type" value="Genomic_DNA"/>
</dbReference>
<feature type="region of interest" description="Disordered" evidence="6">
    <location>
        <begin position="285"/>
        <end position="316"/>
    </location>
</feature>
<evidence type="ECO:0000256" key="3">
    <source>
        <dbReference type="ARBA" id="ARBA00022989"/>
    </source>
</evidence>
<reference evidence="9" key="1">
    <citation type="journal article" date="2023" name="Mol. Phylogenet. Evol.">
        <title>Genome-scale phylogeny and comparative genomics of the fungal order Sordariales.</title>
        <authorList>
            <person name="Hensen N."/>
            <person name="Bonometti L."/>
            <person name="Westerberg I."/>
            <person name="Brannstrom I.O."/>
            <person name="Guillou S."/>
            <person name="Cros-Aarteil S."/>
            <person name="Calhoun S."/>
            <person name="Haridas S."/>
            <person name="Kuo A."/>
            <person name="Mondo S."/>
            <person name="Pangilinan J."/>
            <person name="Riley R."/>
            <person name="LaButti K."/>
            <person name="Andreopoulos B."/>
            <person name="Lipzen A."/>
            <person name="Chen C."/>
            <person name="Yan M."/>
            <person name="Daum C."/>
            <person name="Ng V."/>
            <person name="Clum A."/>
            <person name="Steindorff A."/>
            <person name="Ohm R.A."/>
            <person name="Martin F."/>
            <person name="Silar P."/>
            <person name="Natvig D.O."/>
            <person name="Lalanne C."/>
            <person name="Gautier V."/>
            <person name="Ament-Velasquez S.L."/>
            <person name="Kruys A."/>
            <person name="Hutchinson M.I."/>
            <person name="Powell A.J."/>
            <person name="Barry K."/>
            <person name="Miller A.N."/>
            <person name="Grigoriev I.V."/>
            <person name="Debuchy R."/>
            <person name="Gladieux P."/>
            <person name="Hiltunen Thoren M."/>
            <person name="Johannesson H."/>
        </authorList>
    </citation>
    <scope>NUCLEOTIDE SEQUENCE</scope>
    <source>
        <strain evidence="9">PSN309</strain>
    </source>
</reference>
<feature type="transmembrane region" description="Helical" evidence="7">
    <location>
        <begin position="25"/>
        <end position="46"/>
    </location>
</feature>
<feature type="transmembrane region" description="Helical" evidence="7">
    <location>
        <begin position="134"/>
        <end position="155"/>
    </location>
</feature>
<feature type="transmembrane region" description="Helical" evidence="7">
    <location>
        <begin position="58"/>
        <end position="75"/>
    </location>
</feature>
<feature type="transmembrane region" description="Helical" evidence="7">
    <location>
        <begin position="249"/>
        <end position="271"/>
    </location>
</feature>
<feature type="transmembrane region" description="Helical" evidence="7">
    <location>
        <begin position="175"/>
        <end position="200"/>
    </location>
</feature>
<dbReference type="Proteomes" id="UP001302126">
    <property type="component" value="Unassembled WGS sequence"/>
</dbReference>
<protein>
    <recommendedName>
        <fullName evidence="8">Rhodopsin domain-containing protein</fullName>
    </recommendedName>
</protein>
<keyword evidence="3 7" id="KW-1133">Transmembrane helix</keyword>
<name>A0AAN6WJ01_9PEZI</name>
<organism evidence="9 10">
    <name type="scientific">Podospora australis</name>
    <dbReference type="NCBI Taxonomy" id="1536484"/>
    <lineage>
        <taxon>Eukaryota</taxon>
        <taxon>Fungi</taxon>
        <taxon>Dikarya</taxon>
        <taxon>Ascomycota</taxon>
        <taxon>Pezizomycotina</taxon>
        <taxon>Sordariomycetes</taxon>
        <taxon>Sordariomycetidae</taxon>
        <taxon>Sordariales</taxon>
        <taxon>Podosporaceae</taxon>
        <taxon>Podospora</taxon>
    </lineage>
</organism>
<evidence type="ECO:0000256" key="1">
    <source>
        <dbReference type="ARBA" id="ARBA00004141"/>
    </source>
</evidence>
<dbReference type="PANTHER" id="PTHR33048:SF47">
    <property type="entry name" value="INTEGRAL MEMBRANE PROTEIN-RELATED"/>
    <property type="match status" value="1"/>
</dbReference>
<dbReference type="InterPro" id="IPR052337">
    <property type="entry name" value="SAT4-like"/>
</dbReference>
<evidence type="ECO:0000256" key="6">
    <source>
        <dbReference type="SAM" id="MobiDB-lite"/>
    </source>
</evidence>
<keyword evidence="4 7" id="KW-0472">Membrane</keyword>
<feature type="transmembrane region" description="Helical" evidence="7">
    <location>
        <begin position="212"/>
        <end position="234"/>
    </location>
</feature>
<proteinExistence type="inferred from homology"/>
<comment type="similarity">
    <text evidence="5">Belongs to the SAT4 family.</text>
</comment>
<keyword evidence="10" id="KW-1185">Reference proteome</keyword>
<comment type="caution">
    <text evidence="9">The sequence shown here is derived from an EMBL/GenBank/DDBJ whole genome shotgun (WGS) entry which is preliminary data.</text>
</comment>
<feature type="domain" description="Rhodopsin" evidence="8">
    <location>
        <begin position="42"/>
        <end position="277"/>
    </location>
</feature>
<evidence type="ECO:0000256" key="7">
    <source>
        <dbReference type="SAM" id="Phobius"/>
    </source>
</evidence>
<keyword evidence="2 7" id="KW-0812">Transmembrane</keyword>
<accession>A0AAN6WJ01</accession>
<reference evidence="9" key="2">
    <citation type="submission" date="2023-05" db="EMBL/GenBank/DDBJ databases">
        <authorList>
            <consortium name="Lawrence Berkeley National Laboratory"/>
            <person name="Steindorff A."/>
            <person name="Hensen N."/>
            <person name="Bonometti L."/>
            <person name="Westerberg I."/>
            <person name="Brannstrom I.O."/>
            <person name="Guillou S."/>
            <person name="Cros-Aarteil S."/>
            <person name="Calhoun S."/>
            <person name="Haridas S."/>
            <person name="Kuo A."/>
            <person name="Mondo S."/>
            <person name="Pangilinan J."/>
            <person name="Riley R."/>
            <person name="Labutti K."/>
            <person name="Andreopoulos B."/>
            <person name="Lipzen A."/>
            <person name="Chen C."/>
            <person name="Yanf M."/>
            <person name="Daum C."/>
            <person name="Ng V."/>
            <person name="Clum A."/>
            <person name="Ohm R."/>
            <person name="Martin F."/>
            <person name="Silar P."/>
            <person name="Natvig D."/>
            <person name="Lalanne C."/>
            <person name="Gautier V."/>
            <person name="Ament-Velasquez S.L."/>
            <person name="Kruys A."/>
            <person name="Hutchinson M.I."/>
            <person name="Powell A.J."/>
            <person name="Barry K."/>
            <person name="Miller A.N."/>
            <person name="Grigoriev I.V."/>
            <person name="Debuchy R."/>
            <person name="Gladieux P."/>
            <person name="Thoren M.H."/>
            <person name="Johannesson H."/>
        </authorList>
    </citation>
    <scope>NUCLEOTIDE SEQUENCE</scope>
    <source>
        <strain evidence="9">PSN309</strain>
    </source>
</reference>
<evidence type="ECO:0000256" key="5">
    <source>
        <dbReference type="ARBA" id="ARBA00038359"/>
    </source>
</evidence>
<gene>
    <name evidence="9" type="ORF">QBC35DRAFT_419821</name>
</gene>
<feature type="transmembrane region" description="Helical" evidence="7">
    <location>
        <begin position="95"/>
        <end position="122"/>
    </location>
</feature>
<evidence type="ECO:0000256" key="2">
    <source>
        <dbReference type="ARBA" id="ARBA00022692"/>
    </source>
</evidence>
<dbReference type="AlphaFoldDB" id="A0AAN6WJ01"/>
<evidence type="ECO:0000259" key="8">
    <source>
        <dbReference type="Pfam" id="PF20684"/>
    </source>
</evidence>
<dbReference type="GO" id="GO:0016020">
    <property type="term" value="C:membrane"/>
    <property type="evidence" value="ECO:0007669"/>
    <property type="project" value="UniProtKB-SubCell"/>
</dbReference>
<dbReference type="Pfam" id="PF20684">
    <property type="entry name" value="Fung_rhodopsin"/>
    <property type="match status" value="1"/>
</dbReference>
<sequence>MATAPTPEQIQYMLDNIDDDLTPSVHISSGITVAATTISVILRYFSRTKSGAGLGADDYCLFFGYVLYVVYMTALEVDTRWGFARHVVVVTNPHALAINTLICMTFYVFGMAFIKTSILLLYHRIFPTRKFRMALFGLGAVLFSWTMAAFFTSIFSCYPVASLWDPNVDGFCIDYGQVTLVIGIVNIAIDIAMLIYPMPILWGLQMSTRKKLLLSVAFTAGSIACVVSIARLFYARRTQSTYDSTWDNVFAGILSGLELCTAIVACCTVTYRPLFERIFGRGSKTKNSENGGTGSKVSMNRSLSRSANHTRPGPGWQKISVQHDISMVSNPAAVRDKDGNKKRRDGLGLCVRCGAADHWEEDCDVHMGSAYA</sequence>